<dbReference type="Proteomes" id="UP000297641">
    <property type="component" value="Unassembled WGS sequence"/>
</dbReference>
<reference evidence="10 11" key="1">
    <citation type="journal article" date="2019" name="PLoS Negl. Trop. Dis.">
        <title>Revisiting the worldwide diversity of Leptospira species in the environment.</title>
        <authorList>
            <person name="Vincent A.T."/>
            <person name="Schiettekatte O."/>
            <person name="Bourhy P."/>
            <person name="Veyrier F.J."/>
            <person name="Picardeau M."/>
        </authorList>
    </citation>
    <scope>NUCLEOTIDE SEQUENCE [LARGE SCALE GENOMIC DNA]</scope>
    <source>
        <strain evidence="10 11">201800273</strain>
    </source>
</reference>
<dbReference type="PANTHER" id="PTHR24221">
    <property type="entry name" value="ATP-BINDING CASSETTE SUB-FAMILY B"/>
    <property type="match status" value="1"/>
</dbReference>
<dbReference type="GO" id="GO:0140359">
    <property type="term" value="F:ABC-type transporter activity"/>
    <property type="evidence" value="ECO:0007669"/>
    <property type="project" value="InterPro"/>
</dbReference>
<organism evidence="10 11">
    <name type="scientific">Leptospira bouyouniensis</name>
    <dbReference type="NCBI Taxonomy" id="2484911"/>
    <lineage>
        <taxon>Bacteria</taxon>
        <taxon>Pseudomonadati</taxon>
        <taxon>Spirochaetota</taxon>
        <taxon>Spirochaetia</taxon>
        <taxon>Leptospirales</taxon>
        <taxon>Leptospiraceae</taxon>
        <taxon>Leptospira</taxon>
    </lineage>
</organism>
<evidence type="ECO:0000256" key="1">
    <source>
        <dbReference type="ARBA" id="ARBA00004651"/>
    </source>
</evidence>
<feature type="transmembrane region" description="Helical" evidence="7">
    <location>
        <begin position="20"/>
        <end position="44"/>
    </location>
</feature>
<feature type="transmembrane region" description="Helical" evidence="7">
    <location>
        <begin position="153"/>
        <end position="172"/>
    </location>
</feature>
<dbReference type="PANTHER" id="PTHR24221:SF654">
    <property type="entry name" value="ATP-BINDING CASSETTE SUB-FAMILY B MEMBER 6"/>
    <property type="match status" value="1"/>
</dbReference>
<dbReference type="InterPro" id="IPR003593">
    <property type="entry name" value="AAA+_ATPase"/>
</dbReference>
<feature type="domain" description="ABC transmembrane type-1" evidence="9">
    <location>
        <begin position="39"/>
        <end position="317"/>
    </location>
</feature>
<dbReference type="SMART" id="SM00382">
    <property type="entry name" value="AAA"/>
    <property type="match status" value="1"/>
</dbReference>
<dbReference type="Pfam" id="PF00664">
    <property type="entry name" value="ABC_membrane"/>
    <property type="match status" value="1"/>
</dbReference>
<dbReference type="PROSITE" id="PS50929">
    <property type="entry name" value="ABC_TM1F"/>
    <property type="match status" value="1"/>
</dbReference>
<dbReference type="GO" id="GO:0005886">
    <property type="term" value="C:plasma membrane"/>
    <property type="evidence" value="ECO:0007669"/>
    <property type="project" value="UniProtKB-SubCell"/>
</dbReference>
<feature type="transmembrane region" description="Helical" evidence="7">
    <location>
        <begin position="178"/>
        <end position="196"/>
    </location>
</feature>
<dbReference type="SUPFAM" id="SSF90123">
    <property type="entry name" value="ABC transporter transmembrane region"/>
    <property type="match status" value="1"/>
</dbReference>
<sequence length="582" mass="65483">MSNISKVWFLLDSAQKRRTVYMFVLIFFSLLFESFGIGVIVPLVSVLTDSSQLRENQYFVSVISYLGNPPLETLAIYAMVLMVVLYTIRTIYLIYFTWEQASYAAEFQSKLSRTLFKKYLDQPYLFHVNRNSSELIRNTSTEVAALVSMVQQALSFFNEAITMVGISLFLVYVEPVGAFVVVGSLGLAAGITFVLARKKLLTLGLQRQNYEAERIRHFQQGLGGIKDIKIYGREDEFLSRYRKESDGAARVVKQYTTLVAFPRLWLEYFSILGFVLLILTSLSQGKTLSEAATLVALFGAAAFRVMPSINRMLVIMQNIKFSLPTIDLIYQECKLKDSPKEKRVQSVKETLLEFHSLKLENLQFSYSSVPVIKNISLEIESGTTIGFIGESGAGKSTLLDLILGLITPDSGDIKVNDNSILKDPNSWQRIIGYVSQNIYLTDDTLKNNIAFGIPDKQIDTNRVNEAIQLAQLESFVNKSEFGIETIVGERGVKLSGGQKQRIGIARALYHNPSVLILDEATSSLDLNTESEVMDAINALHGQKTILIIAHRLSTLQSCDKIYRIENGMIFQDHSIHEQRKKI</sequence>
<keyword evidence="6 7" id="KW-0472">Membrane</keyword>
<accession>A0A7I0IHZ1</accession>
<keyword evidence="3" id="KW-0547">Nucleotide-binding</keyword>
<dbReference type="Gene3D" id="1.20.1560.10">
    <property type="entry name" value="ABC transporter type 1, transmembrane domain"/>
    <property type="match status" value="1"/>
</dbReference>
<proteinExistence type="predicted"/>
<evidence type="ECO:0000256" key="5">
    <source>
        <dbReference type="ARBA" id="ARBA00022989"/>
    </source>
</evidence>
<dbReference type="Pfam" id="PF00005">
    <property type="entry name" value="ABC_tran"/>
    <property type="match status" value="1"/>
</dbReference>
<evidence type="ECO:0000256" key="7">
    <source>
        <dbReference type="SAM" id="Phobius"/>
    </source>
</evidence>
<evidence type="ECO:0000313" key="10">
    <source>
        <dbReference type="EMBL" id="TGL02296.1"/>
    </source>
</evidence>
<dbReference type="AlphaFoldDB" id="A0A7I0IHZ1"/>
<keyword evidence="4 10" id="KW-0067">ATP-binding</keyword>
<evidence type="ECO:0000256" key="6">
    <source>
        <dbReference type="ARBA" id="ARBA00023136"/>
    </source>
</evidence>
<feature type="transmembrane region" description="Helical" evidence="7">
    <location>
        <begin position="264"/>
        <end position="282"/>
    </location>
</feature>
<evidence type="ECO:0000256" key="3">
    <source>
        <dbReference type="ARBA" id="ARBA00022741"/>
    </source>
</evidence>
<dbReference type="GO" id="GO:0005524">
    <property type="term" value="F:ATP binding"/>
    <property type="evidence" value="ECO:0007669"/>
    <property type="project" value="UniProtKB-KW"/>
</dbReference>
<evidence type="ECO:0000256" key="4">
    <source>
        <dbReference type="ARBA" id="ARBA00022840"/>
    </source>
</evidence>
<protein>
    <submittedName>
        <fullName evidence="10">ABC transporter ATP-binding protein</fullName>
    </submittedName>
</protein>
<evidence type="ECO:0000256" key="2">
    <source>
        <dbReference type="ARBA" id="ARBA00022692"/>
    </source>
</evidence>
<comment type="caution">
    <text evidence="10">The sequence shown here is derived from an EMBL/GenBank/DDBJ whole genome shotgun (WGS) entry which is preliminary data.</text>
</comment>
<dbReference type="SUPFAM" id="SSF52540">
    <property type="entry name" value="P-loop containing nucleoside triphosphate hydrolases"/>
    <property type="match status" value="1"/>
</dbReference>
<dbReference type="EMBL" id="RQFT01000015">
    <property type="protein sequence ID" value="TGL02296.1"/>
    <property type="molecule type" value="Genomic_DNA"/>
</dbReference>
<dbReference type="InterPro" id="IPR003439">
    <property type="entry name" value="ABC_transporter-like_ATP-bd"/>
</dbReference>
<feature type="domain" description="ABC transporter" evidence="8">
    <location>
        <begin position="357"/>
        <end position="582"/>
    </location>
</feature>
<gene>
    <name evidence="10" type="ORF">EHQ43_18230</name>
</gene>
<feature type="transmembrane region" description="Helical" evidence="7">
    <location>
        <begin position="288"/>
        <end position="306"/>
    </location>
</feature>
<dbReference type="PROSITE" id="PS00211">
    <property type="entry name" value="ABC_TRANSPORTER_1"/>
    <property type="match status" value="1"/>
</dbReference>
<feature type="transmembrane region" description="Helical" evidence="7">
    <location>
        <begin position="74"/>
        <end position="95"/>
    </location>
</feature>
<dbReference type="Gene3D" id="3.40.50.300">
    <property type="entry name" value="P-loop containing nucleotide triphosphate hydrolases"/>
    <property type="match status" value="1"/>
</dbReference>
<dbReference type="InterPro" id="IPR017871">
    <property type="entry name" value="ABC_transporter-like_CS"/>
</dbReference>
<name>A0A7I0IHZ1_9LEPT</name>
<keyword evidence="5 7" id="KW-1133">Transmembrane helix</keyword>
<dbReference type="PROSITE" id="PS50893">
    <property type="entry name" value="ABC_TRANSPORTER_2"/>
    <property type="match status" value="1"/>
</dbReference>
<dbReference type="GO" id="GO:0034040">
    <property type="term" value="F:ATPase-coupled lipid transmembrane transporter activity"/>
    <property type="evidence" value="ECO:0007669"/>
    <property type="project" value="TreeGrafter"/>
</dbReference>
<evidence type="ECO:0000259" key="8">
    <source>
        <dbReference type="PROSITE" id="PS50893"/>
    </source>
</evidence>
<keyword evidence="2 7" id="KW-0812">Transmembrane</keyword>
<dbReference type="InterPro" id="IPR039421">
    <property type="entry name" value="Type_1_exporter"/>
</dbReference>
<evidence type="ECO:0000313" key="11">
    <source>
        <dbReference type="Proteomes" id="UP000297641"/>
    </source>
</evidence>
<dbReference type="InterPro" id="IPR011527">
    <property type="entry name" value="ABC1_TM_dom"/>
</dbReference>
<comment type="subcellular location">
    <subcellularLocation>
        <location evidence="1">Cell membrane</location>
        <topology evidence="1">Multi-pass membrane protein</topology>
    </subcellularLocation>
</comment>
<dbReference type="CDD" id="cd03228">
    <property type="entry name" value="ABCC_MRP_Like"/>
    <property type="match status" value="1"/>
</dbReference>
<dbReference type="InterPro" id="IPR036640">
    <property type="entry name" value="ABC1_TM_sf"/>
</dbReference>
<dbReference type="InterPro" id="IPR027417">
    <property type="entry name" value="P-loop_NTPase"/>
</dbReference>
<evidence type="ECO:0000259" key="9">
    <source>
        <dbReference type="PROSITE" id="PS50929"/>
    </source>
</evidence>
<dbReference type="GO" id="GO:0016887">
    <property type="term" value="F:ATP hydrolysis activity"/>
    <property type="evidence" value="ECO:0007669"/>
    <property type="project" value="InterPro"/>
</dbReference>